<evidence type="ECO:0000256" key="2">
    <source>
        <dbReference type="ARBA" id="ARBA00010464"/>
    </source>
</evidence>
<gene>
    <name evidence="14" type="ORF">B4U80_07832</name>
</gene>
<dbReference type="Gene3D" id="3.30.40.210">
    <property type="match status" value="1"/>
</dbReference>
<dbReference type="InterPro" id="IPR029040">
    <property type="entry name" value="RPABC4/Spt4"/>
</dbReference>
<keyword evidence="6" id="KW-0863">Zinc-finger</keyword>
<name>A0A443SD29_9ACAR</name>
<evidence type="ECO:0000256" key="10">
    <source>
        <dbReference type="ARBA" id="ARBA00023163"/>
    </source>
</evidence>
<evidence type="ECO:0000256" key="5">
    <source>
        <dbReference type="ARBA" id="ARBA00022723"/>
    </source>
</evidence>
<dbReference type="GO" id="GO:0032044">
    <property type="term" value="C:DSIF complex"/>
    <property type="evidence" value="ECO:0007669"/>
    <property type="project" value="TreeGrafter"/>
</dbReference>
<evidence type="ECO:0000256" key="4">
    <source>
        <dbReference type="ARBA" id="ARBA00022491"/>
    </source>
</evidence>
<keyword evidence="4" id="KW-0678">Repressor</keyword>
<evidence type="ECO:0000256" key="3">
    <source>
        <dbReference type="ARBA" id="ARBA00020182"/>
    </source>
</evidence>
<dbReference type="PANTHER" id="PTHR12882:SF1">
    <property type="entry name" value="TRANSCRIPTION ELONGATION FACTOR SPT4"/>
    <property type="match status" value="1"/>
</dbReference>
<dbReference type="STRING" id="299467.A0A443SD29"/>
<dbReference type="GO" id="GO:0008270">
    <property type="term" value="F:zinc ion binding"/>
    <property type="evidence" value="ECO:0007669"/>
    <property type="project" value="UniProtKB-KW"/>
</dbReference>
<organism evidence="14 15">
    <name type="scientific">Leptotrombidium deliense</name>
    <dbReference type="NCBI Taxonomy" id="299467"/>
    <lineage>
        <taxon>Eukaryota</taxon>
        <taxon>Metazoa</taxon>
        <taxon>Ecdysozoa</taxon>
        <taxon>Arthropoda</taxon>
        <taxon>Chelicerata</taxon>
        <taxon>Arachnida</taxon>
        <taxon>Acari</taxon>
        <taxon>Acariformes</taxon>
        <taxon>Trombidiformes</taxon>
        <taxon>Prostigmata</taxon>
        <taxon>Anystina</taxon>
        <taxon>Parasitengona</taxon>
        <taxon>Trombiculoidea</taxon>
        <taxon>Trombiculidae</taxon>
        <taxon>Leptotrombidium</taxon>
    </lineage>
</organism>
<dbReference type="EMBL" id="NCKV01003698">
    <property type="protein sequence ID" value="RWS25453.1"/>
    <property type="molecule type" value="Genomic_DNA"/>
</dbReference>
<protein>
    <recommendedName>
        <fullName evidence="3 12">Transcription elongation factor SPT4</fullName>
    </recommendedName>
</protein>
<keyword evidence="11 12" id="KW-0539">Nucleus</keyword>
<keyword evidence="5" id="KW-0479">Metal-binding</keyword>
<dbReference type="GO" id="GO:0000993">
    <property type="term" value="F:RNA polymerase II complex binding"/>
    <property type="evidence" value="ECO:0007669"/>
    <property type="project" value="TreeGrafter"/>
</dbReference>
<dbReference type="PIRSF" id="PIRSF025023">
    <property type="entry name" value="Spt4"/>
    <property type="match status" value="1"/>
</dbReference>
<comment type="subcellular location">
    <subcellularLocation>
        <location evidence="1 12">Nucleus</location>
    </subcellularLocation>
</comment>
<proteinExistence type="inferred from homology"/>
<evidence type="ECO:0000313" key="14">
    <source>
        <dbReference type="EMBL" id="RWS25453.1"/>
    </source>
</evidence>
<dbReference type="PANTHER" id="PTHR12882">
    <property type="entry name" value="SUPPRESSOR OF TY 4"/>
    <property type="match status" value="1"/>
</dbReference>
<feature type="domain" description="Spt4/RpoE2 zinc finger" evidence="13">
    <location>
        <begin position="13"/>
        <end position="90"/>
    </location>
</feature>
<comment type="similarity">
    <text evidence="2 12">Belongs to the SPT4 family.</text>
</comment>
<dbReference type="Proteomes" id="UP000288716">
    <property type="component" value="Unassembled WGS sequence"/>
</dbReference>
<evidence type="ECO:0000256" key="7">
    <source>
        <dbReference type="ARBA" id="ARBA00022833"/>
    </source>
</evidence>
<evidence type="ECO:0000256" key="8">
    <source>
        <dbReference type="ARBA" id="ARBA00023015"/>
    </source>
</evidence>
<dbReference type="GO" id="GO:0140673">
    <property type="term" value="P:transcription elongation-coupled chromatin remodeling"/>
    <property type="evidence" value="ECO:0007669"/>
    <property type="project" value="InterPro"/>
</dbReference>
<evidence type="ECO:0000256" key="9">
    <source>
        <dbReference type="ARBA" id="ARBA00023159"/>
    </source>
</evidence>
<sequence length="116" mass="13132">MSVDSVPRDSRNLRACLLCSMIKSFEQFEFEGCDNCEEVLGMKQNREMIYDCTSNNFDGFVALTSPEESWVAKWLKINRLAAGIYAISVSGKLPAGIIRELKSRGIPYKTRDRTNV</sequence>
<evidence type="ECO:0000313" key="15">
    <source>
        <dbReference type="Proteomes" id="UP000288716"/>
    </source>
</evidence>
<dbReference type="Pfam" id="PF06093">
    <property type="entry name" value="Spt4"/>
    <property type="match status" value="1"/>
</dbReference>
<dbReference type="GO" id="GO:0006355">
    <property type="term" value="P:regulation of DNA-templated transcription"/>
    <property type="evidence" value="ECO:0007669"/>
    <property type="project" value="InterPro"/>
</dbReference>
<dbReference type="SMART" id="SM01389">
    <property type="entry name" value="Spt4"/>
    <property type="match status" value="1"/>
</dbReference>
<dbReference type="InterPro" id="IPR009287">
    <property type="entry name" value="Spt4"/>
</dbReference>
<dbReference type="VEuPathDB" id="VectorBase:LDEU006590"/>
<evidence type="ECO:0000256" key="6">
    <source>
        <dbReference type="ARBA" id="ARBA00022771"/>
    </source>
</evidence>
<dbReference type="OrthoDB" id="248751at2759"/>
<comment type="caution">
    <text evidence="14">The sequence shown here is derived from an EMBL/GenBank/DDBJ whole genome shotgun (WGS) entry which is preliminary data.</text>
</comment>
<evidence type="ECO:0000259" key="13">
    <source>
        <dbReference type="SMART" id="SM01389"/>
    </source>
</evidence>
<keyword evidence="14" id="KW-0251">Elongation factor</keyword>
<evidence type="ECO:0000256" key="1">
    <source>
        <dbReference type="ARBA" id="ARBA00004123"/>
    </source>
</evidence>
<keyword evidence="8" id="KW-0805">Transcription regulation</keyword>
<evidence type="ECO:0000256" key="11">
    <source>
        <dbReference type="ARBA" id="ARBA00023242"/>
    </source>
</evidence>
<dbReference type="InterPro" id="IPR038510">
    <property type="entry name" value="Spt4_sf"/>
</dbReference>
<keyword evidence="15" id="KW-1185">Reference proteome</keyword>
<keyword evidence="9" id="KW-0010">Activator</keyword>
<keyword evidence="7" id="KW-0862">Zinc</keyword>
<keyword evidence="10 12" id="KW-0804">Transcription</keyword>
<dbReference type="InterPro" id="IPR022800">
    <property type="entry name" value="Spt4/RpoE2_Znf"/>
</dbReference>
<keyword evidence="14" id="KW-0648">Protein biosynthesis</keyword>
<reference evidence="14 15" key="1">
    <citation type="journal article" date="2018" name="Gigascience">
        <title>Genomes of trombidid mites reveal novel predicted allergens and laterally-transferred genes associated with secondary metabolism.</title>
        <authorList>
            <person name="Dong X."/>
            <person name="Chaisiri K."/>
            <person name="Xia D."/>
            <person name="Armstrong S.D."/>
            <person name="Fang Y."/>
            <person name="Donnelly M.J."/>
            <person name="Kadowaki T."/>
            <person name="McGarry J.W."/>
            <person name="Darby A.C."/>
            <person name="Makepeace B.L."/>
        </authorList>
    </citation>
    <scope>NUCLEOTIDE SEQUENCE [LARGE SCALE GENOMIC DNA]</scope>
    <source>
        <strain evidence="14">UoL-UT</strain>
    </source>
</reference>
<evidence type="ECO:0000256" key="12">
    <source>
        <dbReference type="PIRNR" id="PIRNR025023"/>
    </source>
</evidence>
<comment type="function">
    <text evidence="12">Component of the DRB sensitivity-inducing factor complex (DSIF complex), which regulates transcription elongation by RNA polymerase II.</text>
</comment>
<dbReference type="SUPFAM" id="SSF63393">
    <property type="entry name" value="RNA polymerase subunits"/>
    <property type="match status" value="1"/>
</dbReference>
<dbReference type="GO" id="GO:0003746">
    <property type="term" value="F:translation elongation factor activity"/>
    <property type="evidence" value="ECO:0007669"/>
    <property type="project" value="UniProtKB-KW"/>
</dbReference>
<dbReference type="AlphaFoldDB" id="A0A443SD29"/>
<dbReference type="CDD" id="cd07973">
    <property type="entry name" value="Spt4"/>
    <property type="match status" value="1"/>
</dbReference>
<accession>A0A443SD29</accession>
<dbReference type="FunFam" id="3.30.40.210:FF:000001">
    <property type="entry name" value="Transcription elongation factor SPT4"/>
    <property type="match status" value="1"/>
</dbReference>